<evidence type="ECO:0000256" key="2">
    <source>
        <dbReference type="ARBA" id="ARBA00010942"/>
    </source>
</evidence>
<feature type="transmembrane region" description="Helical" evidence="10">
    <location>
        <begin position="392"/>
        <end position="413"/>
    </location>
</feature>
<evidence type="ECO:0000256" key="8">
    <source>
        <dbReference type="ARBA" id="ARBA00023136"/>
    </source>
</evidence>
<dbReference type="SUPFAM" id="SSF82866">
    <property type="entry name" value="Multidrug efflux transporter AcrB transmembrane domain"/>
    <property type="match status" value="2"/>
</dbReference>
<dbReference type="InterPro" id="IPR001036">
    <property type="entry name" value="Acrflvin-R"/>
</dbReference>
<gene>
    <name evidence="11" type="ORF">V5E97_16965</name>
</gene>
<dbReference type="AlphaFoldDB" id="A0AAU7CRN3"/>
<dbReference type="GO" id="GO:0005886">
    <property type="term" value="C:plasma membrane"/>
    <property type="evidence" value="ECO:0007669"/>
    <property type="project" value="UniProtKB-SubCell"/>
</dbReference>
<keyword evidence="3" id="KW-0813">Transport</keyword>
<sequence>MVDFFIRRPIFATVSALLMLLIGGICAFLLPIAQYPQIAPPQVQVTTTYTGADALSVARTVTTPIEQQINGTKGLIYYSSDSTSNGVSNIVATFDVGYSQDMAAVDIQNRVQTAQAQLPPEVKQYGVSIKKTSTDMVCVVNLISPDGRYDSNFLDNYGQIYVADVLKRINGISDATVIGRKYAMRIWIDPDRMANMRISPSEVIQAIQQENVQAAAGKIGGRPVPNGQDFELPITVKGRLEKATEFEEIIVRRNDDGSIVRVKDIARVDLSSENFETSSYISGKPAGGILIYQYADANALAIVSQVRAEMDQLKKSFPDGLDYKIVYNTTEYVHENISEVEHTLLESFALVMIVVFIFLQGFRATIIPMLAIPVSLVATFAVMAALGFSINSLTLCGLVLAIGLVVDDAIIVVENVEKYLHRGLAPLEATRAAMAEITTPIVTITLVLAAVFVPVAFMPGMTGKLYNQFAMTIVISFVFSAFNSLTFSPAMARLFLKPKHGETKFFLFRGFNAGLSWIENSYDAVLEFTARHWWTIVAPSVLLLGLTVLMLAGRPKAFIPTEDQGYLLVVVQTPDGTSGETTARVLKRVEAICRDVEGVRDTVSIEGLNVINSSNQSNCGVIFPVLEEWSHRRTPGLRAQGLAGTLQAKVAAEIRDAQVLVLLPPAIRGLSPTGGFELMIEDRSGKGVDALQRVVDKFQDEARKRPELAGVFSTYSARVPQLKFDVDRTKARRLDVPISDVFAVLQANLGGYYVNDFDLYGKVWKVMIQAEGGVRSKPEDIQNLYVLNRQGKRVHLSSLGDVRYALGPIDVPHYNLYASAKINGGPAPGFSSGQGLAAMEEVAAQVLPDGFGYEWTGSTFQEQKTGNQATYIFALSVVCVFLFMAALYESWIRPLVIILTVPLAMFGAVVGLWLYDMPLDVFGQIGLVMLIGLETKNAILIVEFGVEMRQKHGMSILESAKIASRERLRPILMTSFAFVMGVLPMARATGAGAYSRNSLGIVIAFGIAVSTVLGRFVIPIYYILGERLIDWYSGKGNNVKESHDPTHSHESASGGLRPISPLATLSVTSTGLGILKNEAVGTRQSVGPYHPSGFEGPRSRDGVLHREIEETH</sequence>
<dbReference type="NCBIfam" id="NF000282">
    <property type="entry name" value="RND_permease_1"/>
    <property type="match status" value="1"/>
</dbReference>
<feature type="transmembrane region" description="Helical" evidence="10">
    <location>
        <begin position="998"/>
        <end position="1024"/>
    </location>
</feature>
<dbReference type="GO" id="GO:0015562">
    <property type="term" value="F:efflux transmembrane transporter activity"/>
    <property type="evidence" value="ECO:0007669"/>
    <property type="project" value="InterPro"/>
</dbReference>
<dbReference type="PANTHER" id="PTHR32063">
    <property type="match status" value="1"/>
</dbReference>
<name>A0AAU7CRN3_9BACT</name>
<dbReference type="Gene3D" id="3.30.2090.10">
    <property type="entry name" value="Multidrug efflux transporter AcrB TolC docking domain, DN and DC subdomains"/>
    <property type="match status" value="2"/>
</dbReference>
<reference evidence="11" key="1">
    <citation type="submission" date="2024-05" db="EMBL/GenBank/DDBJ databases">
        <title>Planctomycetes of the genus Singulisphaera possess chitinolytic capabilities.</title>
        <authorList>
            <person name="Ivanova A."/>
        </authorList>
    </citation>
    <scope>NUCLEOTIDE SEQUENCE</scope>
    <source>
        <strain evidence="11">Ch08T</strain>
    </source>
</reference>
<proteinExistence type="inferred from homology"/>
<dbReference type="Gene3D" id="1.20.1640.10">
    <property type="entry name" value="Multidrug efflux transporter AcrB transmembrane domain"/>
    <property type="match status" value="2"/>
</dbReference>
<evidence type="ECO:0000256" key="3">
    <source>
        <dbReference type="ARBA" id="ARBA00022448"/>
    </source>
</evidence>
<evidence type="ECO:0000256" key="6">
    <source>
        <dbReference type="ARBA" id="ARBA00022692"/>
    </source>
</evidence>
<evidence type="ECO:0000313" key="11">
    <source>
        <dbReference type="EMBL" id="XBH07659.1"/>
    </source>
</evidence>
<keyword evidence="4" id="KW-1003">Cell membrane</keyword>
<feature type="transmembrane region" description="Helical" evidence="10">
    <location>
        <begin position="895"/>
        <end position="915"/>
    </location>
</feature>
<feature type="transmembrane region" description="Helical" evidence="10">
    <location>
        <begin position="533"/>
        <end position="552"/>
    </location>
</feature>
<keyword evidence="8 10" id="KW-0472">Membrane</keyword>
<dbReference type="Gene3D" id="3.30.70.1430">
    <property type="entry name" value="Multidrug efflux transporter AcrB pore domain"/>
    <property type="match status" value="2"/>
</dbReference>
<dbReference type="GO" id="GO:0042910">
    <property type="term" value="F:xenobiotic transmembrane transporter activity"/>
    <property type="evidence" value="ECO:0007669"/>
    <property type="project" value="TreeGrafter"/>
</dbReference>
<comment type="similarity">
    <text evidence="2">Belongs to the resistance-nodulation-cell division (RND) (TC 2.A.6) family.</text>
</comment>
<feature type="transmembrane region" description="Helical" evidence="10">
    <location>
        <begin position="869"/>
        <end position="888"/>
    </location>
</feature>
<evidence type="ECO:0000256" key="10">
    <source>
        <dbReference type="SAM" id="Phobius"/>
    </source>
</evidence>
<evidence type="ECO:0000256" key="5">
    <source>
        <dbReference type="ARBA" id="ARBA00022519"/>
    </source>
</evidence>
<dbReference type="EMBL" id="CP155447">
    <property type="protein sequence ID" value="XBH07659.1"/>
    <property type="molecule type" value="Genomic_DNA"/>
</dbReference>
<protein>
    <submittedName>
        <fullName evidence="11">Multidrug efflux RND transporter permease subunit</fullName>
    </submittedName>
</protein>
<evidence type="ECO:0000256" key="4">
    <source>
        <dbReference type="ARBA" id="ARBA00022475"/>
    </source>
</evidence>
<feature type="compositionally biased region" description="Basic and acidic residues" evidence="9">
    <location>
        <begin position="1097"/>
        <end position="1112"/>
    </location>
</feature>
<comment type="subcellular location">
    <subcellularLocation>
        <location evidence="1">Cell inner membrane</location>
        <topology evidence="1">Multi-pass membrane protein</topology>
    </subcellularLocation>
</comment>
<feature type="transmembrane region" description="Helical" evidence="10">
    <location>
        <begin position="434"/>
        <end position="457"/>
    </location>
</feature>
<dbReference type="FunFam" id="1.20.1640.10:FF:000001">
    <property type="entry name" value="Efflux pump membrane transporter"/>
    <property type="match status" value="1"/>
</dbReference>
<keyword evidence="7 10" id="KW-1133">Transmembrane helix</keyword>
<dbReference type="SUPFAM" id="SSF82714">
    <property type="entry name" value="Multidrug efflux transporter AcrB TolC docking domain, DN and DC subdomains"/>
    <property type="match status" value="2"/>
</dbReference>
<dbReference type="RefSeq" id="WP_406700499.1">
    <property type="nucleotide sequence ID" value="NZ_CP155447.1"/>
</dbReference>
<dbReference type="Gene3D" id="3.30.70.1320">
    <property type="entry name" value="Multidrug efflux transporter AcrB pore domain like"/>
    <property type="match status" value="1"/>
</dbReference>
<dbReference type="SUPFAM" id="SSF82693">
    <property type="entry name" value="Multidrug efflux transporter AcrB pore domain, PN1, PN2, PC1 and PC2 subdomains"/>
    <property type="match status" value="4"/>
</dbReference>
<dbReference type="NCBIfam" id="TIGR00915">
    <property type="entry name" value="2A0602"/>
    <property type="match status" value="1"/>
</dbReference>
<organism evidence="11">
    <name type="scientific">Singulisphaera sp. Ch08</name>
    <dbReference type="NCBI Taxonomy" id="3120278"/>
    <lineage>
        <taxon>Bacteria</taxon>
        <taxon>Pseudomonadati</taxon>
        <taxon>Planctomycetota</taxon>
        <taxon>Planctomycetia</taxon>
        <taxon>Isosphaerales</taxon>
        <taxon>Isosphaeraceae</taxon>
        <taxon>Singulisphaera</taxon>
    </lineage>
</organism>
<keyword evidence="5" id="KW-0997">Cell inner membrane</keyword>
<accession>A0AAU7CRN3</accession>
<evidence type="ECO:0000256" key="7">
    <source>
        <dbReference type="ARBA" id="ARBA00022989"/>
    </source>
</evidence>
<dbReference type="FunFam" id="3.30.70.1430:FF:000001">
    <property type="entry name" value="Efflux pump membrane transporter"/>
    <property type="match status" value="1"/>
</dbReference>
<keyword evidence="6 10" id="KW-0812">Transmembrane</keyword>
<feature type="transmembrane region" description="Helical" evidence="10">
    <location>
        <begin position="469"/>
        <end position="496"/>
    </location>
</feature>
<evidence type="ECO:0000256" key="1">
    <source>
        <dbReference type="ARBA" id="ARBA00004429"/>
    </source>
</evidence>
<dbReference type="Gene3D" id="3.30.70.1440">
    <property type="entry name" value="Multidrug efflux transporter AcrB pore domain"/>
    <property type="match status" value="1"/>
</dbReference>
<feature type="transmembrane region" description="Helical" evidence="10">
    <location>
        <begin position="921"/>
        <end position="946"/>
    </location>
</feature>
<dbReference type="PRINTS" id="PR00702">
    <property type="entry name" value="ACRIFLAVINRP"/>
</dbReference>
<feature type="region of interest" description="Disordered" evidence="9">
    <location>
        <begin position="1083"/>
        <end position="1112"/>
    </location>
</feature>
<dbReference type="Pfam" id="PF00873">
    <property type="entry name" value="ACR_tran"/>
    <property type="match status" value="1"/>
</dbReference>
<dbReference type="GO" id="GO:0009636">
    <property type="term" value="P:response to toxic substance"/>
    <property type="evidence" value="ECO:0007669"/>
    <property type="project" value="UniProtKB-ARBA"/>
</dbReference>
<feature type="transmembrane region" description="Helical" evidence="10">
    <location>
        <begin position="967"/>
        <end position="986"/>
    </location>
</feature>
<evidence type="ECO:0000256" key="9">
    <source>
        <dbReference type="SAM" id="MobiDB-lite"/>
    </source>
</evidence>
<dbReference type="InterPro" id="IPR004764">
    <property type="entry name" value="MdtF-like"/>
</dbReference>
<dbReference type="PANTHER" id="PTHR32063:SF11">
    <property type="entry name" value="CATION OR DRUG EFFLUX SYSTEM PROTEIN"/>
    <property type="match status" value="1"/>
</dbReference>
<dbReference type="InterPro" id="IPR027463">
    <property type="entry name" value="AcrB_DN_DC_subdom"/>
</dbReference>